<evidence type="ECO:0000313" key="2">
    <source>
        <dbReference type="EMBL" id="GBM23110.1"/>
    </source>
</evidence>
<dbReference type="EMBL" id="BGPR01000492">
    <property type="protein sequence ID" value="GBM23110.1"/>
    <property type="molecule type" value="Genomic_DNA"/>
</dbReference>
<feature type="compositionally biased region" description="Polar residues" evidence="1">
    <location>
        <begin position="53"/>
        <end position="63"/>
    </location>
</feature>
<protein>
    <submittedName>
        <fullName evidence="2">Uncharacterized protein</fullName>
    </submittedName>
</protein>
<accession>A0A4Y2E1V4</accession>
<dbReference type="AlphaFoldDB" id="A0A4Y2E1V4"/>
<dbReference type="Proteomes" id="UP000499080">
    <property type="component" value="Unassembled WGS sequence"/>
</dbReference>
<keyword evidence="3" id="KW-1185">Reference proteome</keyword>
<name>A0A4Y2E1V4_ARAVE</name>
<organism evidence="2 3">
    <name type="scientific">Araneus ventricosus</name>
    <name type="common">Orbweaver spider</name>
    <name type="synonym">Epeira ventricosa</name>
    <dbReference type="NCBI Taxonomy" id="182803"/>
    <lineage>
        <taxon>Eukaryota</taxon>
        <taxon>Metazoa</taxon>
        <taxon>Ecdysozoa</taxon>
        <taxon>Arthropoda</taxon>
        <taxon>Chelicerata</taxon>
        <taxon>Arachnida</taxon>
        <taxon>Araneae</taxon>
        <taxon>Araneomorphae</taxon>
        <taxon>Entelegynae</taxon>
        <taxon>Araneoidea</taxon>
        <taxon>Araneidae</taxon>
        <taxon>Araneus</taxon>
    </lineage>
</organism>
<reference evidence="2 3" key="1">
    <citation type="journal article" date="2019" name="Sci. Rep.">
        <title>Orb-weaving spider Araneus ventricosus genome elucidates the spidroin gene catalogue.</title>
        <authorList>
            <person name="Kono N."/>
            <person name="Nakamura H."/>
            <person name="Ohtoshi R."/>
            <person name="Moran D.A.P."/>
            <person name="Shinohara A."/>
            <person name="Yoshida Y."/>
            <person name="Fujiwara M."/>
            <person name="Mori M."/>
            <person name="Tomita M."/>
            <person name="Arakawa K."/>
        </authorList>
    </citation>
    <scope>NUCLEOTIDE SEQUENCE [LARGE SCALE GENOMIC DNA]</scope>
</reference>
<sequence>MRDKSTEVLLTKKPKVVLQSLESDTDAEMRASTSDESDILKYNSSEFPDDPPENSQASATCSDKSLKKKEKLTGMKGGYSHNIPTKNKPS</sequence>
<evidence type="ECO:0000256" key="1">
    <source>
        <dbReference type="SAM" id="MobiDB-lite"/>
    </source>
</evidence>
<evidence type="ECO:0000313" key="3">
    <source>
        <dbReference type="Proteomes" id="UP000499080"/>
    </source>
</evidence>
<proteinExistence type="predicted"/>
<gene>
    <name evidence="2" type="ORF">AVEN_150527_1</name>
</gene>
<feature type="region of interest" description="Disordered" evidence="1">
    <location>
        <begin position="22"/>
        <end position="90"/>
    </location>
</feature>
<comment type="caution">
    <text evidence="2">The sequence shown here is derived from an EMBL/GenBank/DDBJ whole genome shotgun (WGS) entry which is preliminary data.</text>
</comment>